<evidence type="ECO:0000256" key="1">
    <source>
        <dbReference type="SAM" id="MobiDB-lite"/>
    </source>
</evidence>
<dbReference type="RefSeq" id="WP_284896538.1">
    <property type="nucleotide sequence ID" value="NZ_JASOKW010000005.1"/>
</dbReference>
<sequence length="146" mass="15081">MEVAQLMSLGADVLEREGYPDATESFELNRVDSVTRWAIAVTLEDASGVVVPDSEICAARTLGELVRLSCPGADLSLAPSSQHDGAAAARPASATTANAAAGPSPAQSDKANVRDKPETPTETNRPDVPDENAPLSAEDLRAALGL</sequence>
<reference evidence="2 3" key="1">
    <citation type="submission" date="2023-10" db="EMBL/GenBank/DDBJ databases">
        <title>Whole Genome based description of the genera Actinobaculum and Actinotignum reveals a complex phylogenetic relationship within the species included in the genus Actinotignum.</title>
        <authorList>
            <person name="Jensen C.S."/>
            <person name="Dargis R."/>
            <person name="Kemp M."/>
            <person name="Christensen J.J."/>
        </authorList>
    </citation>
    <scope>NUCLEOTIDE SEQUENCE [LARGE SCALE GENOMIC DNA]</scope>
    <source>
        <strain evidence="2 3">SLA_B089</strain>
    </source>
</reference>
<accession>A0ABU5GFP8</accession>
<protein>
    <recommendedName>
        <fullName evidence="4">Carrier domain-containing protein</fullName>
    </recommendedName>
</protein>
<gene>
    <name evidence="2" type="ORF">R6P33_06395</name>
</gene>
<organism evidence="2 3">
    <name type="scientific">Actinotignum timonense</name>
    <dbReference type="NCBI Taxonomy" id="1870995"/>
    <lineage>
        <taxon>Bacteria</taxon>
        <taxon>Bacillati</taxon>
        <taxon>Actinomycetota</taxon>
        <taxon>Actinomycetes</taxon>
        <taxon>Actinomycetales</taxon>
        <taxon>Actinomycetaceae</taxon>
        <taxon>Actinotignum</taxon>
    </lineage>
</organism>
<feature type="compositionally biased region" description="Basic and acidic residues" evidence="1">
    <location>
        <begin position="111"/>
        <end position="128"/>
    </location>
</feature>
<dbReference type="EMBL" id="JAWNFY010000016">
    <property type="protein sequence ID" value="MDY5146643.1"/>
    <property type="molecule type" value="Genomic_DNA"/>
</dbReference>
<evidence type="ECO:0000313" key="3">
    <source>
        <dbReference type="Proteomes" id="UP001284901"/>
    </source>
</evidence>
<evidence type="ECO:0008006" key="4">
    <source>
        <dbReference type="Google" id="ProtNLM"/>
    </source>
</evidence>
<dbReference type="SUPFAM" id="SSF47336">
    <property type="entry name" value="ACP-like"/>
    <property type="match status" value="1"/>
</dbReference>
<keyword evidence="3" id="KW-1185">Reference proteome</keyword>
<comment type="caution">
    <text evidence="2">The sequence shown here is derived from an EMBL/GenBank/DDBJ whole genome shotgun (WGS) entry which is preliminary data.</text>
</comment>
<feature type="region of interest" description="Disordered" evidence="1">
    <location>
        <begin position="77"/>
        <end position="146"/>
    </location>
</feature>
<dbReference type="InterPro" id="IPR036736">
    <property type="entry name" value="ACP-like_sf"/>
</dbReference>
<name>A0ABU5GFP8_9ACTO</name>
<feature type="compositionally biased region" description="Low complexity" evidence="1">
    <location>
        <begin position="85"/>
        <end position="106"/>
    </location>
</feature>
<dbReference type="Proteomes" id="UP001284901">
    <property type="component" value="Unassembled WGS sequence"/>
</dbReference>
<evidence type="ECO:0000313" key="2">
    <source>
        <dbReference type="EMBL" id="MDY5146643.1"/>
    </source>
</evidence>
<proteinExistence type="predicted"/>